<evidence type="ECO:0000256" key="11">
    <source>
        <dbReference type="ARBA" id="ARBA00023264"/>
    </source>
</evidence>
<dbReference type="InterPro" id="IPR027379">
    <property type="entry name" value="CLS_N"/>
</dbReference>
<dbReference type="SUPFAM" id="SSF56024">
    <property type="entry name" value="Phospholipase D/nuclease"/>
    <property type="match status" value="2"/>
</dbReference>
<evidence type="ECO:0000259" key="14">
    <source>
        <dbReference type="PROSITE" id="PS50035"/>
    </source>
</evidence>
<dbReference type="GO" id="GO:0032049">
    <property type="term" value="P:cardiolipin biosynthetic process"/>
    <property type="evidence" value="ECO:0007669"/>
    <property type="project" value="UniProtKB-UniRule"/>
</dbReference>
<keyword evidence="16" id="KW-1185">Reference proteome</keyword>
<dbReference type="Pfam" id="PF13091">
    <property type="entry name" value="PLDc_2"/>
    <property type="match status" value="2"/>
</dbReference>
<dbReference type="Proteomes" id="UP000239485">
    <property type="component" value="Unassembled WGS sequence"/>
</dbReference>
<feature type="domain" description="PLD phosphodiesterase" evidence="14">
    <location>
        <begin position="401"/>
        <end position="428"/>
    </location>
</feature>
<name>A0A2S6IG46_9ACTN</name>
<proteinExistence type="predicted"/>
<dbReference type="SMART" id="SM00155">
    <property type="entry name" value="PLDc"/>
    <property type="match status" value="2"/>
</dbReference>
<evidence type="ECO:0000256" key="2">
    <source>
        <dbReference type="ARBA" id="ARBA00022475"/>
    </source>
</evidence>
<keyword evidence="8" id="KW-0443">Lipid metabolism</keyword>
<feature type="domain" description="PLD phosphodiesterase" evidence="14">
    <location>
        <begin position="220"/>
        <end position="247"/>
    </location>
</feature>
<dbReference type="GO" id="GO:0008808">
    <property type="term" value="F:cardiolipin synthase activity"/>
    <property type="evidence" value="ECO:0007669"/>
    <property type="project" value="UniProtKB-UniRule"/>
</dbReference>
<dbReference type="Pfam" id="PF13396">
    <property type="entry name" value="PLDc_N"/>
    <property type="match status" value="1"/>
</dbReference>
<evidence type="ECO:0000256" key="7">
    <source>
        <dbReference type="ARBA" id="ARBA00022989"/>
    </source>
</evidence>
<evidence type="ECO:0000256" key="13">
    <source>
        <dbReference type="SAM" id="Phobius"/>
    </source>
</evidence>
<gene>
    <name evidence="15" type="ORF">CLV92_111106</name>
</gene>
<dbReference type="EMBL" id="PTJD01000011">
    <property type="protein sequence ID" value="PPK93189.1"/>
    <property type="molecule type" value="Genomic_DNA"/>
</dbReference>
<evidence type="ECO:0000256" key="3">
    <source>
        <dbReference type="ARBA" id="ARBA00022516"/>
    </source>
</evidence>
<dbReference type="CDD" id="cd09158">
    <property type="entry name" value="PLDc_EcCLS_like_2"/>
    <property type="match status" value="1"/>
</dbReference>
<protein>
    <recommendedName>
        <fullName evidence="12">Cardiolipin synthase</fullName>
        <ecNumber evidence="12">2.7.8.-</ecNumber>
    </recommendedName>
</protein>
<dbReference type="PANTHER" id="PTHR21248">
    <property type="entry name" value="CARDIOLIPIN SYNTHASE"/>
    <property type="match status" value="1"/>
</dbReference>
<evidence type="ECO:0000256" key="6">
    <source>
        <dbReference type="ARBA" id="ARBA00022737"/>
    </source>
</evidence>
<dbReference type="AlphaFoldDB" id="A0A2S6IG46"/>
<reference evidence="15 16" key="1">
    <citation type="submission" date="2018-02" db="EMBL/GenBank/DDBJ databases">
        <title>Genomic Encyclopedia of Archaeal and Bacterial Type Strains, Phase II (KMG-II): from individual species to whole genera.</title>
        <authorList>
            <person name="Goeker M."/>
        </authorList>
    </citation>
    <scope>NUCLEOTIDE SEQUENCE [LARGE SCALE GENOMIC DNA]</scope>
    <source>
        <strain evidence="15 16">DSM 22857</strain>
    </source>
</reference>
<keyword evidence="7 13" id="KW-1133">Transmembrane helix</keyword>
<evidence type="ECO:0000256" key="12">
    <source>
        <dbReference type="NCBIfam" id="TIGR04265"/>
    </source>
</evidence>
<dbReference type="NCBIfam" id="TIGR04265">
    <property type="entry name" value="bac_cardiolipin"/>
    <property type="match status" value="1"/>
</dbReference>
<keyword evidence="10" id="KW-0594">Phospholipid biosynthesis</keyword>
<keyword evidence="5 13" id="KW-0812">Transmembrane</keyword>
<dbReference type="PROSITE" id="PS50035">
    <property type="entry name" value="PLD"/>
    <property type="match status" value="2"/>
</dbReference>
<evidence type="ECO:0000256" key="10">
    <source>
        <dbReference type="ARBA" id="ARBA00023209"/>
    </source>
</evidence>
<evidence type="ECO:0000256" key="1">
    <source>
        <dbReference type="ARBA" id="ARBA00004651"/>
    </source>
</evidence>
<sequence length="488" mass="55617">MADDWVLTLLLPGVLLTIDIVIRCIAVAVVPVNRRPSSAMAWLLAVFFIPYLGALLFLFIGDPKLPSGRRTKQREINRLILDATRGMDLVAEDHPWPPWLPGVVQLNRNLGAMPLVGGNRAEVVDDYETAIRAMADEVRRARHYVHAEFYILARDATTEPFFEALADAVRRGVVVRVLFDHIGSLRMPGYRRTIRHLTEIGVIWHPMLPVQLHRGRYQRPDLRNHRKLLVVDAEVAWVGSQNMVDRSYNHRGNRRRGLQWQDLMVRMEGPVVSGVDALFLTDWYSETDELLEQEIEPVTLPAGVATLECQVVPSGPGFEGENNLRLFNTLLYSAQERISIVSPYFVPDESMLFAITTAAQRGLSVELFVSEIGDQLLVHYAQRSYYETLLRAGVRIFRYPAPYVLHDKHMIIDDVVSVVGSSNMDIRSFILDLEVSVMVCGKDFAADLRRISGGYRERSTELFLKEWMQRSHRHRLLENLARLTSALQ</sequence>
<feature type="transmembrane region" description="Helical" evidence="13">
    <location>
        <begin position="6"/>
        <end position="30"/>
    </location>
</feature>
<evidence type="ECO:0000256" key="5">
    <source>
        <dbReference type="ARBA" id="ARBA00022692"/>
    </source>
</evidence>
<accession>A0A2S6IG46</accession>
<evidence type="ECO:0000256" key="9">
    <source>
        <dbReference type="ARBA" id="ARBA00023136"/>
    </source>
</evidence>
<dbReference type="PANTHER" id="PTHR21248:SF22">
    <property type="entry name" value="PHOSPHOLIPASE D"/>
    <property type="match status" value="1"/>
</dbReference>
<dbReference type="Gene3D" id="3.30.870.10">
    <property type="entry name" value="Endonuclease Chain A"/>
    <property type="match status" value="2"/>
</dbReference>
<keyword evidence="2" id="KW-1003">Cell membrane</keyword>
<dbReference type="InterPro" id="IPR022924">
    <property type="entry name" value="Cardiolipin_synthase"/>
</dbReference>
<dbReference type="InterPro" id="IPR025202">
    <property type="entry name" value="PLD-like_dom"/>
</dbReference>
<feature type="transmembrane region" description="Helical" evidence="13">
    <location>
        <begin position="42"/>
        <end position="61"/>
    </location>
</feature>
<evidence type="ECO:0000256" key="8">
    <source>
        <dbReference type="ARBA" id="ARBA00023098"/>
    </source>
</evidence>
<keyword evidence="4" id="KW-0808">Transferase</keyword>
<comment type="subcellular location">
    <subcellularLocation>
        <location evidence="1">Cell membrane</location>
        <topology evidence="1">Multi-pass membrane protein</topology>
    </subcellularLocation>
</comment>
<evidence type="ECO:0000313" key="16">
    <source>
        <dbReference type="Proteomes" id="UP000239485"/>
    </source>
</evidence>
<dbReference type="EC" id="2.7.8.-" evidence="12"/>
<comment type="caution">
    <text evidence="15">The sequence shown here is derived from an EMBL/GenBank/DDBJ whole genome shotgun (WGS) entry which is preliminary data.</text>
</comment>
<keyword evidence="3" id="KW-0444">Lipid biosynthesis</keyword>
<evidence type="ECO:0000313" key="15">
    <source>
        <dbReference type="EMBL" id="PPK93189.1"/>
    </source>
</evidence>
<organism evidence="15 16">
    <name type="scientific">Kineococcus xinjiangensis</name>
    <dbReference type="NCBI Taxonomy" id="512762"/>
    <lineage>
        <taxon>Bacteria</taxon>
        <taxon>Bacillati</taxon>
        <taxon>Actinomycetota</taxon>
        <taxon>Actinomycetes</taxon>
        <taxon>Kineosporiales</taxon>
        <taxon>Kineosporiaceae</taxon>
        <taxon>Kineococcus</taxon>
    </lineage>
</organism>
<dbReference type="GO" id="GO:0005886">
    <property type="term" value="C:plasma membrane"/>
    <property type="evidence" value="ECO:0007669"/>
    <property type="project" value="UniProtKB-SubCell"/>
</dbReference>
<evidence type="ECO:0000256" key="4">
    <source>
        <dbReference type="ARBA" id="ARBA00022679"/>
    </source>
</evidence>
<dbReference type="InterPro" id="IPR001736">
    <property type="entry name" value="PLipase_D/transphosphatidylase"/>
</dbReference>
<keyword evidence="9 13" id="KW-0472">Membrane</keyword>
<keyword evidence="6" id="KW-0677">Repeat</keyword>
<keyword evidence="11" id="KW-1208">Phospholipid metabolism</keyword>